<dbReference type="GO" id="GO:0016853">
    <property type="term" value="F:isomerase activity"/>
    <property type="evidence" value="ECO:0007669"/>
    <property type="project" value="UniProtKB-KW"/>
</dbReference>
<dbReference type="EMBL" id="SDLO01000041">
    <property type="protein sequence ID" value="TDK84500.1"/>
    <property type="molecule type" value="Genomic_DNA"/>
</dbReference>
<dbReference type="Proteomes" id="UP000294929">
    <property type="component" value="Unassembled WGS sequence"/>
</dbReference>
<feature type="domain" description="Mycothiol-dependent maleylpyruvate isomerase metal-binding" evidence="1">
    <location>
        <begin position="2"/>
        <end position="83"/>
    </location>
</feature>
<dbReference type="AlphaFoldDB" id="A0A4R5W7J1"/>
<dbReference type="SUPFAM" id="SSF109854">
    <property type="entry name" value="DinB/YfiT-like putative metalloenzymes"/>
    <property type="match status" value="1"/>
</dbReference>
<dbReference type="InterPro" id="IPR024344">
    <property type="entry name" value="MDMPI_metal-binding"/>
</dbReference>
<keyword evidence="2" id="KW-0670">Pyruvate</keyword>
<dbReference type="InterPro" id="IPR017517">
    <property type="entry name" value="Maleyloyr_isom"/>
</dbReference>
<dbReference type="GO" id="GO:0046872">
    <property type="term" value="F:metal ion binding"/>
    <property type="evidence" value="ECO:0007669"/>
    <property type="project" value="InterPro"/>
</dbReference>
<keyword evidence="2" id="KW-0413">Isomerase</keyword>
<dbReference type="NCBIfam" id="TIGR03083">
    <property type="entry name" value="maleylpyruvate isomerase family mycothiol-dependent enzyme"/>
    <property type="match status" value="1"/>
</dbReference>
<reference evidence="2 3" key="1">
    <citation type="submission" date="2019-01" db="EMBL/GenBank/DDBJ databases">
        <title>High-quality-draft genome sequences of five non-tuberculosis mycobacteriaceae isolated from a nosocomial environment.</title>
        <authorList>
            <person name="Tiago I."/>
            <person name="Alarico S."/>
            <person name="Pereira S.G."/>
            <person name="Coelho C."/>
            <person name="Maranha A."/>
            <person name="Empadinhas N."/>
        </authorList>
    </citation>
    <scope>NUCLEOTIDE SEQUENCE [LARGE SCALE GENOMIC DNA]</scope>
    <source>
        <strain evidence="2 3">24AIII</strain>
    </source>
</reference>
<sequence length="204" mass="21991">MDRITELVSAPDVSVDTAVAACPGWSVRDVLAHMAAVAQDWAAGRRAAPPNDEQTAAQVARFDGRGLNDILTAWAEAATEIPRLAREGIAPPLGDIVVHEHDIRDALGRPGARDSAALQRVSDQLLRMLVTPAPVRVIVEDGEYRCGPDGNSVIDLKTTRFEAVRWRTGRRSRSQMATMAWSGDPGPVLDSLYMFGPAAADLIE</sequence>
<gene>
    <name evidence="2" type="ORF">EUA03_26390</name>
</gene>
<dbReference type="Pfam" id="PF11716">
    <property type="entry name" value="MDMPI_N"/>
    <property type="match status" value="1"/>
</dbReference>
<proteinExistence type="predicted"/>
<dbReference type="InterPro" id="IPR034660">
    <property type="entry name" value="DinB/YfiT-like"/>
</dbReference>
<name>A0A4R5W7J1_MYCMU</name>
<organism evidence="2 3">
    <name type="scientific">Mycolicibacterium mucogenicum</name>
    <name type="common">Mycobacterium mucogenicum</name>
    <dbReference type="NCBI Taxonomy" id="56689"/>
    <lineage>
        <taxon>Bacteria</taxon>
        <taxon>Bacillati</taxon>
        <taxon>Actinomycetota</taxon>
        <taxon>Actinomycetes</taxon>
        <taxon>Mycobacteriales</taxon>
        <taxon>Mycobacteriaceae</taxon>
        <taxon>Mycolicibacterium</taxon>
    </lineage>
</organism>
<evidence type="ECO:0000313" key="2">
    <source>
        <dbReference type="EMBL" id="TDK84500.1"/>
    </source>
</evidence>
<evidence type="ECO:0000259" key="1">
    <source>
        <dbReference type="Pfam" id="PF11716"/>
    </source>
</evidence>
<evidence type="ECO:0000313" key="3">
    <source>
        <dbReference type="Proteomes" id="UP000294929"/>
    </source>
</evidence>
<protein>
    <submittedName>
        <fullName evidence="2">Maleylpyruvate isomerase family mycothiol-dependent enzyme</fullName>
    </submittedName>
</protein>
<comment type="caution">
    <text evidence="2">The sequence shown here is derived from an EMBL/GenBank/DDBJ whole genome shotgun (WGS) entry which is preliminary data.</text>
</comment>
<accession>A0A4R5W7J1</accession>